<dbReference type="AlphaFoldDB" id="A0A3B1BPB3"/>
<reference evidence="1" key="1">
    <citation type="submission" date="2018-06" db="EMBL/GenBank/DDBJ databases">
        <authorList>
            <person name="Zhirakovskaya E."/>
        </authorList>
    </citation>
    <scope>NUCLEOTIDE SEQUENCE</scope>
</reference>
<evidence type="ECO:0000313" key="1">
    <source>
        <dbReference type="EMBL" id="VAX12460.1"/>
    </source>
</evidence>
<feature type="non-terminal residue" evidence="1">
    <location>
        <position position="332"/>
    </location>
</feature>
<sequence length="332" mass="36795">MQIKMSDNARPVLEALQSQSLDAVGLDSAKLDPTELSRKLLDELSGRGLQGEGLHDTRDRHLKYIQSVVENLPTPYEDPRAYIQLSLLVTAVAKAARTLGHQLPDTISLGTVPSGNVNAHVITINPAARDYLLVFNRQTLRFTEWFSRLIASWIEAHVGRGESQFGQAFEPSESDIELLDRLILYVICRVELFRDDKGEVTHAVLDGVLDDPPPLPNLTSTVSARNKDILYFSMTAFIVAHEFAHIVQIEKPRTPAHIVANDFMNELACDAIGCLISAQSATEQFDERSAPGWQLFGTVGSLFFLSSLELLEKAEHIFAHGSPLPQFLLEPS</sequence>
<protein>
    <submittedName>
        <fullName evidence="1">Uncharacterized protein</fullName>
    </submittedName>
</protein>
<dbReference type="EMBL" id="UOFZ01000042">
    <property type="protein sequence ID" value="VAX12460.1"/>
    <property type="molecule type" value="Genomic_DNA"/>
</dbReference>
<proteinExistence type="predicted"/>
<gene>
    <name evidence="1" type="ORF">MNBD_GAMMA24-330</name>
</gene>
<accession>A0A3B1BPB3</accession>
<organism evidence="1">
    <name type="scientific">hydrothermal vent metagenome</name>
    <dbReference type="NCBI Taxonomy" id="652676"/>
    <lineage>
        <taxon>unclassified sequences</taxon>
        <taxon>metagenomes</taxon>
        <taxon>ecological metagenomes</taxon>
    </lineage>
</organism>
<name>A0A3B1BPB3_9ZZZZ</name>